<keyword evidence="1" id="KW-0328">Glycosyltransferase</keyword>
<dbReference type="Pfam" id="PF00534">
    <property type="entry name" value="Glycos_transf_1"/>
    <property type="match status" value="1"/>
</dbReference>
<dbReference type="PANTHER" id="PTHR45947:SF3">
    <property type="entry name" value="SULFOQUINOVOSYL TRANSFERASE SQD2"/>
    <property type="match status" value="1"/>
</dbReference>
<evidence type="ECO:0000256" key="1">
    <source>
        <dbReference type="ARBA" id="ARBA00022676"/>
    </source>
</evidence>
<evidence type="ECO:0008006" key="7">
    <source>
        <dbReference type="Google" id="ProtNLM"/>
    </source>
</evidence>
<dbReference type="Gene3D" id="3.40.50.2000">
    <property type="entry name" value="Glycogen Phosphorylase B"/>
    <property type="match status" value="2"/>
</dbReference>
<evidence type="ECO:0000256" key="2">
    <source>
        <dbReference type="SAM" id="Phobius"/>
    </source>
</evidence>
<protein>
    <recommendedName>
        <fullName evidence="7">Glycosyltransferase</fullName>
    </recommendedName>
</protein>
<dbReference type="AlphaFoldDB" id="A0A814BN25"/>
<feature type="domain" description="Glycosyltransferase subfamily 4-like N-terminal" evidence="4">
    <location>
        <begin position="527"/>
        <end position="704"/>
    </location>
</feature>
<gene>
    <name evidence="5" type="ORF">SEV965_LOCUS7153</name>
</gene>
<reference evidence="5" key="1">
    <citation type="submission" date="2021-02" db="EMBL/GenBank/DDBJ databases">
        <authorList>
            <person name="Nowell W R."/>
        </authorList>
    </citation>
    <scope>NUCLEOTIDE SEQUENCE</scope>
</reference>
<dbReference type="InterPro" id="IPR001296">
    <property type="entry name" value="Glyco_trans_1"/>
</dbReference>
<keyword evidence="1" id="KW-0808">Transferase</keyword>
<feature type="domain" description="Glycosyl transferase family 1" evidence="3">
    <location>
        <begin position="736"/>
        <end position="871"/>
    </location>
</feature>
<dbReference type="EMBL" id="CAJNOU010000246">
    <property type="protein sequence ID" value="CAF0930530.1"/>
    <property type="molecule type" value="Genomic_DNA"/>
</dbReference>
<sequence>MASRAEKIDRFPNKIIINISEIQNLKSPKAEPLTIFLRFEYNDGQFSESGKFDITDGSPRQVDHNAVLGVNASDPVQIDDLGQKPVLITLFEAQPKDKKQKEDKSTPIGQATLDLWPLLKNETQIPVTIPVYAIPGSYLETQGEQNQPSLKVNVSIDQPLVPVRDQSNTNAAYITLEGLYSSPEAWLAGGTTFVYTATLPIPINDDKEVTVVFTNGTLRAATDVTNKQKRWPDARGILTVNGTYILGQNINEESIDDEQGELRSKDDKEFRTNSEKTKPQIVWNIERRCFLLPYGSQSLQHQITRVPYLPVEIVRTATPTVPKGKKDEDTGISYHGVAYIETAPLLYPGATRLRGAYKIVPYNEVEYKSKTKRSGNIIDEAMRIANQLFDRSSFNTSKKDTKLTVDKQAAAGAATSMAKKDHLICNVMLSSFATATSSSSSSSAYETSPAWWKFNFTTTSCATLAAAFFPSSAPLSSSSSSTSSDVVENRTTNIDRHYQSLPNGFTHDNDDSLRILLFAESFPSFTSGITRRFKEIIRRLAKRKHYIHVITGCKNASLWLEGNDYLQEYVTFSILPSTDFTNKIDCACPFLFPNTAIYFSIRRFSPDVIHIVEQTPAAMLCGAFAKSLNIPIVWSSHTNIDFYLSTYIRSYAVKMTRCIYQYIRLKHLIYSSINLTVSQDFADYMEHTGIPRPVLVWKTGVDSELFHPRRRSSSMRYRMFGTLNNFTYEQMDSITLFLCVGRISPEKNFEFLSLLLERIPSETFLCIIGDGPYRHILEPLFPIDRVYFFGYLGGEELASAYASADYFIYASVSETFGQVYLEAMASGTPVIAAEGGQLKEFFINSEHGYLWEPDNIESAEQAIYLAMKNRDYLSIKARQQALKHSWDSAADQLNNVYYNAIKKTTQHKETNIIIILFRLFYYGFHWLICMLLALFLMAPFVKVSSPKSTMTQNNNFCRKKQQMYMTAKKCFSSR</sequence>
<dbReference type="InterPro" id="IPR028098">
    <property type="entry name" value="Glyco_trans_4-like_N"/>
</dbReference>
<dbReference type="PANTHER" id="PTHR45947">
    <property type="entry name" value="SULFOQUINOVOSYL TRANSFERASE SQD2"/>
    <property type="match status" value="1"/>
</dbReference>
<dbReference type="SUPFAM" id="SSF53756">
    <property type="entry name" value="UDP-Glycosyltransferase/glycogen phosphorylase"/>
    <property type="match status" value="1"/>
</dbReference>
<dbReference type="GO" id="GO:0016757">
    <property type="term" value="F:glycosyltransferase activity"/>
    <property type="evidence" value="ECO:0007669"/>
    <property type="project" value="UniProtKB-KW"/>
</dbReference>
<comment type="caution">
    <text evidence="5">The sequence shown here is derived from an EMBL/GenBank/DDBJ whole genome shotgun (WGS) entry which is preliminary data.</text>
</comment>
<name>A0A814BN25_9BILA</name>
<evidence type="ECO:0000259" key="3">
    <source>
        <dbReference type="Pfam" id="PF00534"/>
    </source>
</evidence>
<proteinExistence type="predicted"/>
<accession>A0A814BN25</accession>
<keyword evidence="2" id="KW-1133">Transmembrane helix</keyword>
<keyword evidence="2" id="KW-0812">Transmembrane</keyword>
<keyword evidence="2" id="KW-0472">Membrane</keyword>
<dbReference type="Proteomes" id="UP000663889">
    <property type="component" value="Unassembled WGS sequence"/>
</dbReference>
<organism evidence="5 6">
    <name type="scientific">Rotaria sordida</name>
    <dbReference type="NCBI Taxonomy" id="392033"/>
    <lineage>
        <taxon>Eukaryota</taxon>
        <taxon>Metazoa</taxon>
        <taxon>Spiralia</taxon>
        <taxon>Gnathifera</taxon>
        <taxon>Rotifera</taxon>
        <taxon>Eurotatoria</taxon>
        <taxon>Bdelloidea</taxon>
        <taxon>Philodinida</taxon>
        <taxon>Philodinidae</taxon>
        <taxon>Rotaria</taxon>
    </lineage>
</organism>
<dbReference type="InterPro" id="IPR050194">
    <property type="entry name" value="Glycosyltransferase_grp1"/>
</dbReference>
<evidence type="ECO:0000259" key="4">
    <source>
        <dbReference type="Pfam" id="PF13439"/>
    </source>
</evidence>
<dbReference type="Pfam" id="PF13439">
    <property type="entry name" value="Glyco_transf_4"/>
    <property type="match status" value="1"/>
</dbReference>
<evidence type="ECO:0000313" key="6">
    <source>
        <dbReference type="Proteomes" id="UP000663889"/>
    </source>
</evidence>
<feature type="transmembrane region" description="Helical" evidence="2">
    <location>
        <begin position="919"/>
        <end position="941"/>
    </location>
</feature>
<evidence type="ECO:0000313" key="5">
    <source>
        <dbReference type="EMBL" id="CAF0930530.1"/>
    </source>
</evidence>